<dbReference type="Gene3D" id="3.40.30.10">
    <property type="entry name" value="Glutaredoxin"/>
    <property type="match status" value="1"/>
</dbReference>
<dbReference type="SUPFAM" id="SSF52833">
    <property type="entry name" value="Thioredoxin-like"/>
    <property type="match status" value="1"/>
</dbReference>
<keyword evidence="3" id="KW-0812">Transmembrane</keyword>
<name>A0A268P4P6_SHOCL</name>
<protein>
    <submittedName>
        <fullName evidence="6">Thiol-disulfide oxidoreductase ResA</fullName>
    </submittedName>
</protein>
<dbReference type="SMR" id="A0A268P4P6"/>
<dbReference type="Proteomes" id="UP000216207">
    <property type="component" value="Unassembled WGS sequence"/>
</dbReference>
<sequence length="177" mass="19836">MGKSKKKRSIIRFTVLFAIVCAIGYTIYANAASEQGAVKVGEPATNFALVDLEQERFELGQNQGKGVFINFWGTFCEPCEREMPYIENAYEQYKDEVEMIAVNVDEAPLTVQSFINRHGLTFPVAIDERREVTRAYGIGPLPATILVDEHGIVQKVHTGAMTEEMVHEFFQSIVPDA</sequence>
<evidence type="ECO:0000313" key="6">
    <source>
        <dbReference type="EMBL" id="PAE90638.1"/>
    </source>
</evidence>
<evidence type="ECO:0000256" key="5">
    <source>
        <dbReference type="ARBA" id="ARBA00023284"/>
    </source>
</evidence>
<dbReference type="AlphaFoldDB" id="A0A268P4P6"/>
<dbReference type="PANTHER" id="PTHR42852">
    <property type="entry name" value="THIOL:DISULFIDE INTERCHANGE PROTEIN DSBE"/>
    <property type="match status" value="1"/>
</dbReference>
<accession>A0A268P4P6</accession>
<evidence type="ECO:0000256" key="1">
    <source>
        <dbReference type="ARBA" id="ARBA00004196"/>
    </source>
</evidence>
<comment type="subcellular location">
    <subcellularLocation>
        <location evidence="1">Cell envelope</location>
    </subcellularLocation>
</comment>
<dbReference type="EMBL" id="NPCC01000004">
    <property type="protein sequence ID" value="PAE90638.1"/>
    <property type="molecule type" value="Genomic_DNA"/>
</dbReference>
<evidence type="ECO:0000256" key="4">
    <source>
        <dbReference type="ARBA" id="ARBA00023157"/>
    </source>
</evidence>
<keyword evidence="2" id="KW-0201">Cytochrome c-type biogenesis</keyword>
<evidence type="ECO:0000313" key="7">
    <source>
        <dbReference type="Proteomes" id="UP000216207"/>
    </source>
</evidence>
<gene>
    <name evidence="6" type="ORF">CHH72_01805</name>
</gene>
<evidence type="ECO:0000256" key="3">
    <source>
        <dbReference type="ARBA" id="ARBA00022968"/>
    </source>
</evidence>
<dbReference type="GO" id="GO:0017004">
    <property type="term" value="P:cytochrome complex assembly"/>
    <property type="evidence" value="ECO:0007669"/>
    <property type="project" value="UniProtKB-KW"/>
</dbReference>
<dbReference type="PROSITE" id="PS00194">
    <property type="entry name" value="THIOREDOXIN_1"/>
    <property type="match status" value="1"/>
</dbReference>
<dbReference type="GO" id="GO:0030313">
    <property type="term" value="C:cell envelope"/>
    <property type="evidence" value="ECO:0007669"/>
    <property type="project" value="UniProtKB-SubCell"/>
</dbReference>
<reference evidence="6 7" key="1">
    <citation type="submission" date="2017-07" db="EMBL/GenBank/DDBJ databases">
        <title>Isolation and whole genome analysis of endospore-forming bacteria from heroin.</title>
        <authorList>
            <person name="Kalinowski J."/>
            <person name="Ahrens B."/>
            <person name="Al-Dilaimi A."/>
            <person name="Winkler A."/>
            <person name="Wibberg D."/>
            <person name="Schleenbecker U."/>
            <person name="Ruckert C."/>
            <person name="Wolfel R."/>
            <person name="Grass G."/>
        </authorList>
    </citation>
    <scope>NUCLEOTIDE SEQUENCE [LARGE SCALE GENOMIC DNA]</scope>
    <source>
        <strain evidence="6 7">7539</strain>
    </source>
</reference>
<dbReference type="OMA" id="FPWMNAM"/>
<dbReference type="Pfam" id="PF08534">
    <property type="entry name" value="Redoxin"/>
    <property type="match status" value="1"/>
</dbReference>
<dbReference type="PANTHER" id="PTHR42852:SF6">
    <property type="entry name" value="THIOL:DISULFIDE INTERCHANGE PROTEIN DSBE"/>
    <property type="match status" value="1"/>
</dbReference>
<keyword evidence="3" id="KW-0735">Signal-anchor</keyword>
<dbReference type="InterPro" id="IPR013766">
    <property type="entry name" value="Thioredoxin_domain"/>
</dbReference>
<evidence type="ECO:0000256" key="2">
    <source>
        <dbReference type="ARBA" id="ARBA00022748"/>
    </source>
</evidence>
<dbReference type="InterPro" id="IPR017937">
    <property type="entry name" value="Thioredoxin_CS"/>
</dbReference>
<dbReference type="NCBIfam" id="NF002854">
    <property type="entry name" value="PRK03147.1"/>
    <property type="match status" value="1"/>
</dbReference>
<dbReference type="RefSeq" id="WP_011246675.1">
    <property type="nucleotide sequence ID" value="NZ_BOQS01000008.1"/>
</dbReference>
<dbReference type="CDD" id="cd02966">
    <property type="entry name" value="TlpA_like_family"/>
    <property type="match status" value="1"/>
</dbReference>
<keyword evidence="5" id="KW-0676">Redox-active center</keyword>
<keyword evidence="4" id="KW-1015">Disulfide bond</keyword>
<organism evidence="6 7">
    <name type="scientific">Shouchella clausii</name>
    <name type="common">Alkalihalobacillus clausii</name>
    <dbReference type="NCBI Taxonomy" id="79880"/>
    <lineage>
        <taxon>Bacteria</taxon>
        <taxon>Bacillati</taxon>
        <taxon>Bacillota</taxon>
        <taxon>Bacilli</taxon>
        <taxon>Bacillales</taxon>
        <taxon>Bacillaceae</taxon>
        <taxon>Shouchella</taxon>
    </lineage>
</organism>
<dbReference type="GO" id="GO:0016491">
    <property type="term" value="F:oxidoreductase activity"/>
    <property type="evidence" value="ECO:0007669"/>
    <property type="project" value="InterPro"/>
</dbReference>
<dbReference type="PROSITE" id="PS51352">
    <property type="entry name" value="THIOREDOXIN_2"/>
    <property type="match status" value="1"/>
</dbReference>
<dbReference type="InterPro" id="IPR050553">
    <property type="entry name" value="Thioredoxin_ResA/DsbE_sf"/>
</dbReference>
<dbReference type="InterPro" id="IPR013740">
    <property type="entry name" value="Redoxin"/>
</dbReference>
<proteinExistence type="predicted"/>
<comment type="caution">
    <text evidence="6">The sequence shown here is derived from an EMBL/GenBank/DDBJ whole genome shotgun (WGS) entry which is preliminary data.</text>
</comment>
<dbReference type="InterPro" id="IPR036249">
    <property type="entry name" value="Thioredoxin-like_sf"/>
</dbReference>